<proteinExistence type="predicted"/>
<reference evidence="1" key="1">
    <citation type="submission" date="2022-01" db="EMBL/GenBank/DDBJ databases">
        <title>Genome sequence and assembly of Parabukholderia sp. RG36.</title>
        <authorList>
            <person name="Chhetri G."/>
        </authorList>
    </citation>
    <scope>NUCLEOTIDE SEQUENCE</scope>
    <source>
        <strain evidence="1">RG36</strain>
    </source>
</reference>
<dbReference type="Proteomes" id="UP001139308">
    <property type="component" value="Unassembled WGS sequence"/>
</dbReference>
<accession>A0A9X1RW63</accession>
<organism evidence="1 2">
    <name type="scientific">Paraburkholderia tagetis</name>
    <dbReference type="NCBI Taxonomy" id="2913261"/>
    <lineage>
        <taxon>Bacteria</taxon>
        <taxon>Pseudomonadati</taxon>
        <taxon>Pseudomonadota</taxon>
        <taxon>Betaproteobacteria</taxon>
        <taxon>Burkholderiales</taxon>
        <taxon>Burkholderiaceae</taxon>
        <taxon>Paraburkholderia</taxon>
    </lineage>
</organism>
<dbReference type="RefSeq" id="WP_238467149.1">
    <property type="nucleotide sequence ID" value="NZ_JAKLJA010000033.1"/>
</dbReference>
<comment type="caution">
    <text evidence="1">The sequence shown here is derived from an EMBL/GenBank/DDBJ whole genome shotgun (WGS) entry which is preliminary data.</text>
</comment>
<keyword evidence="2" id="KW-1185">Reference proteome</keyword>
<name>A0A9X1RW63_9BURK</name>
<evidence type="ECO:0000313" key="1">
    <source>
        <dbReference type="EMBL" id="MCG5077241.1"/>
    </source>
</evidence>
<dbReference type="AlphaFoldDB" id="A0A9X1RW63"/>
<protein>
    <submittedName>
        <fullName evidence="1">Uncharacterized protein</fullName>
    </submittedName>
</protein>
<evidence type="ECO:0000313" key="2">
    <source>
        <dbReference type="Proteomes" id="UP001139308"/>
    </source>
</evidence>
<sequence>MTSTVFKKIIRDYKLSAHLVPVFTLAPELELACSRLADFIGERFVGESGPLMREMLEDGLAAYKRVRKTGEPHVAFMQGLFRRAHLLYARRYVARQGERLHVWSPMFEPVTAFEARFPDCTIEMVDEACPERITHKTAAFQLAARSLTGEGFRLYFEDYDVAHSYPDSAAVGA</sequence>
<dbReference type="EMBL" id="JAKLJA010000033">
    <property type="protein sequence ID" value="MCG5077241.1"/>
    <property type="molecule type" value="Genomic_DNA"/>
</dbReference>
<gene>
    <name evidence="1" type="ORF">L5014_28510</name>
</gene>